<accession>A0ABS4J6G5</accession>
<gene>
    <name evidence="2" type="ORF">J2Z66_007093</name>
</gene>
<keyword evidence="1" id="KW-0812">Transmembrane</keyword>
<sequence>MNMYHLFSRKLISASISACLFVVVYALFVPSHWVHSYTSWIQYISHAWKAIPIYLMYAFPVILIYGTLTSLISEYLLYNLIKFTKINRQSRAIKILILGILHLVFGLVLLYISLLAAFLFFLTDLWLAHKRRKYDLVLALKSFLIPVCLFFICIGLIWFFDKTS</sequence>
<reference evidence="2 3" key="1">
    <citation type="submission" date="2021-03" db="EMBL/GenBank/DDBJ databases">
        <title>Genomic Encyclopedia of Type Strains, Phase IV (KMG-IV): sequencing the most valuable type-strain genomes for metagenomic binning, comparative biology and taxonomic classification.</title>
        <authorList>
            <person name="Goeker M."/>
        </authorList>
    </citation>
    <scope>NUCLEOTIDE SEQUENCE [LARGE SCALE GENOMIC DNA]</scope>
    <source>
        <strain evidence="2 3">DSM 26048</strain>
    </source>
</reference>
<feature type="transmembrane region" description="Helical" evidence="1">
    <location>
        <begin position="93"/>
        <end position="122"/>
    </location>
</feature>
<organism evidence="2 3">
    <name type="scientific">Paenibacillus eucommiae</name>
    <dbReference type="NCBI Taxonomy" id="1355755"/>
    <lineage>
        <taxon>Bacteria</taxon>
        <taxon>Bacillati</taxon>
        <taxon>Bacillota</taxon>
        <taxon>Bacilli</taxon>
        <taxon>Bacillales</taxon>
        <taxon>Paenibacillaceae</taxon>
        <taxon>Paenibacillus</taxon>
    </lineage>
</organism>
<keyword evidence="1" id="KW-1133">Transmembrane helix</keyword>
<proteinExistence type="predicted"/>
<dbReference type="RefSeq" id="WP_209977252.1">
    <property type="nucleotide sequence ID" value="NZ_JAGGLB010000034.1"/>
</dbReference>
<feature type="transmembrane region" description="Helical" evidence="1">
    <location>
        <begin position="50"/>
        <end position="72"/>
    </location>
</feature>
<comment type="caution">
    <text evidence="2">The sequence shown here is derived from an EMBL/GenBank/DDBJ whole genome shotgun (WGS) entry which is preliminary data.</text>
</comment>
<feature type="transmembrane region" description="Helical" evidence="1">
    <location>
        <begin position="142"/>
        <end position="160"/>
    </location>
</feature>
<evidence type="ECO:0000256" key="1">
    <source>
        <dbReference type="SAM" id="Phobius"/>
    </source>
</evidence>
<name>A0ABS4J6G5_9BACL</name>
<dbReference type="Proteomes" id="UP001519287">
    <property type="component" value="Unassembled WGS sequence"/>
</dbReference>
<keyword evidence="1" id="KW-0472">Membrane</keyword>
<keyword evidence="3" id="KW-1185">Reference proteome</keyword>
<evidence type="ECO:0000313" key="3">
    <source>
        <dbReference type="Proteomes" id="UP001519287"/>
    </source>
</evidence>
<protein>
    <submittedName>
        <fullName evidence="2">Uncharacterized protein</fullName>
    </submittedName>
</protein>
<evidence type="ECO:0000313" key="2">
    <source>
        <dbReference type="EMBL" id="MBP1995451.1"/>
    </source>
</evidence>
<dbReference type="EMBL" id="JAGGLB010000034">
    <property type="protein sequence ID" value="MBP1995451.1"/>
    <property type="molecule type" value="Genomic_DNA"/>
</dbReference>